<dbReference type="GO" id="GO:0007214">
    <property type="term" value="P:gamma-aminobutyric acid signaling pathway"/>
    <property type="evidence" value="ECO:0007669"/>
    <property type="project" value="TreeGrafter"/>
</dbReference>
<dbReference type="GO" id="GO:0046488">
    <property type="term" value="P:phosphatidylinositol metabolic process"/>
    <property type="evidence" value="ECO:0007669"/>
    <property type="project" value="TreeGrafter"/>
</dbReference>
<dbReference type="CDD" id="cd16222">
    <property type="entry name" value="EFh_PRIP1"/>
    <property type="match status" value="1"/>
</dbReference>
<name>A0A3Q3S3Q9_9TELE</name>
<keyword evidence="9" id="KW-1185">Reference proteome</keyword>
<dbReference type="SUPFAM" id="SSF49562">
    <property type="entry name" value="C2 domain (Calcium/lipid-binding domain, CaLB)"/>
    <property type="match status" value="1"/>
</dbReference>
<proteinExistence type="predicted"/>
<dbReference type="Gene3D" id="1.10.238.10">
    <property type="entry name" value="EF-hand"/>
    <property type="match status" value="1"/>
</dbReference>
<dbReference type="SUPFAM" id="SSF47473">
    <property type="entry name" value="EF-hand"/>
    <property type="match status" value="1"/>
</dbReference>
<comment type="subcellular location">
    <subcellularLocation>
        <location evidence="1">Cytoplasm</location>
    </subcellularLocation>
</comment>
<dbReference type="Pfam" id="PF16457">
    <property type="entry name" value="PH_12"/>
    <property type="match status" value="1"/>
</dbReference>
<dbReference type="InterPro" id="IPR011992">
    <property type="entry name" value="EF-hand-dom_pair"/>
</dbReference>
<feature type="compositionally biased region" description="Acidic residues" evidence="5">
    <location>
        <begin position="449"/>
        <end position="462"/>
    </location>
</feature>
<dbReference type="FunFam" id="2.30.29.30:FF:000025">
    <property type="entry name" value="Phosphoinositide phospholipase C"/>
    <property type="match status" value="1"/>
</dbReference>
<dbReference type="PANTHER" id="PTHR10336:SF102">
    <property type="entry name" value="INACTIVE PHOSPHOLIPASE C-LIKE PROTEIN 1"/>
    <property type="match status" value="1"/>
</dbReference>
<dbReference type="InterPro" id="IPR000909">
    <property type="entry name" value="PLipase_C_PInositol-sp_X_dom"/>
</dbReference>
<feature type="domain" description="PI-PLC Y-box" evidence="7">
    <location>
        <begin position="494"/>
        <end position="586"/>
    </location>
</feature>
<dbReference type="Gene3D" id="3.20.20.190">
    <property type="entry name" value="Phosphatidylinositol (PI) phosphodiesterase"/>
    <property type="match status" value="1"/>
</dbReference>
<dbReference type="PRINTS" id="PR00390">
    <property type="entry name" value="PHPHLIPASEC"/>
</dbReference>
<dbReference type="InterPro" id="IPR000008">
    <property type="entry name" value="C2_dom"/>
</dbReference>
<dbReference type="GO" id="GO:0004435">
    <property type="term" value="F:phosphatidylinositol-4,5-bisphosphate phospholipase C activity"/>
    <property type="evidence" value="ECO:0007669"/>
    <property type="project" value="UniProtKB-EC"/>
</dbReference>
<keyword evidence="4" id="KW-0443">Lipid metabolism</keyword>
<evidence type="ECO:0000256" key="5">
    <source>
        <dbReference type="SAM" id="MobiDB-lite"/>
    </source>
</evidence>
<evidence type="ECO:0000259" key="7">
    <source>
        <dbReference type="PROSITE" id="PS50008"/>
    </source>
</evidence>
<dbReference type="GO" id="GO:0048015">
    <property type="term" value="P:phosphatidylinositol-mediated signaling"/>
    <property type="evidence" value="ECO:0007669"/>
    <property type="project" value="TreeGrafter"/>
</dbReference>
<evidence type="ECO:0000256" key="3">
    <source>
        <dbReference type="ARBA" id="ARBA00023224"/>
    </source>
</evidence>
<dbReference type="InterPro" id="IPR001192">
    <property type="entry name" value="PI-PLC_fam"/>
</dbReference>
<evidence type="ECO:0000256" key="4">
    <source>
        <dbReference type="RuleBase" id="RU361133"/>
    </source>
</evidence>
<evidence type="ECO:0000256" key="2">
    <source>
        <dbReference type="ARBA" id="ARBA00022490"/>
    </source>
</evidence>
<reference evidence="8" key="2">
    <citation type="submission" date="2025-09" db="UniProtKB">
        <authorList>
            <consortium name="Ensembl"/>
        </authorList>
    </citation>
    <scope>IDENTIFICATION</scope>
</reference>
<dbReference type="Gene3D" id="2.30.29.30">
    <property type="entry name" value="Pleckstrin-homology domain (PH domain)/Phosphotyrosine-binding domain (PTB)"/>
    <property type="match status" value="1"/>
</dbReference>
<dbReference type="InterPro" id="IPR011993">
    <property type="entry name" value="PH-like_dom_sf"/>
</dbReference>
<dbReference type="InterPro" id="IPR001849">
    <property type="entry name" value="PH_domain"/>
</dbReference>
<dbReference type="FunFam" id="1.10.238.10:FF:000005">
    <property type="entry name" value="Phosphoinositide phospholipase C"/>
    <property type="match status" value="1"/>
</dbReference>
<protein>
    <recommendedName>
        <fullName evidence="4">Phosphoinositide phospholipase C</fullName>
        <ecNumber evidence="4">3.1.4.11</ecNumber>
    </recommendedName>
</protein>
<dbReference type="GeneTree" id="ENSGT00940000158407"/>
<dbReference type="Ensembl" id="ENSMAMT00000017157.2">
    <property type="protein sequence ID" value="ENSMAMP00000016710.2"/>
    <property type="gene ID" value="ENSMAMG00000010504.2"/>
</dbReference>
<dbReference type="PROSITE" id="PS50007">
    <property type="entry name" value="PIPLC_X_DOMAIN"/>
    <property type="match status" value="1"/>
</dbReference>
<dbReference type="Gene3D" id="2.60.40.150">
    <property type="entry name" value="C2 domain"/>
    <property type="match status" value="1"/>
</dbReference>
<dbReference type="AlphaFoldDB" id="A0A3Q3S3Q9"/>
<dbReference type="FunFam" id="2.60.40.150:FF:000157">
    <property type="entry name" value="Phosphoinositide phospholipase C"/>
    <property type="match status" value="1"/>
</dbReference>
<dbReference type="SMART" id="SM00239">
    <property type="entry name" value="C2"/>
    <property type="match status" value="1"/>
</dbReference>
<dbReference type="GO" id="GO:0032228">
    <property type="term" value="P:regulation of synaptic transmission, GABAergic"/>
    <property type="evidence" value="ECO:0007669"/>
    <property type="project" value="TreeGrafter"/>
</dbReference>
<dbReference type="SUPFAM" id="SSF51695">
    <property type="entry name" value="PLC-like phosphodiesterases"/>
    <property type="match status" value="1"/>
</dbReference>
<dbReference type="InterPro" id="IPR035892">
    <property type="entry name" value="C2_domain_sf"/>
</dbReference>
<feature type="region of interest" description="Disordered" evidence="5">
    <location>
        <begin position="442"/>
        <end position="467"/>
    </location>
</feature>
<dbReference type="Pfam" id="PF00387">
    <property type="entry name" value="PI-PLC-Y"/>
    <property type="match status" value="1"/>
</dbReference>
<dbReference type="Pfam" id="PF00388">
    <property type="entry name" value="PI-PLC-X"/>
    <property type="match status" value="1"/>
</dbReference>
<evidence type="ECO:0000313" key="9">
    <source>
        <dbReference type="Proteomes" id="UP000261640"/>
    </source>
</evidence>
<dbReference type="PROSITE" id="PS50008">
    <property type="entry name" value="PIPLC_Y_DOMAIN"/>
    <property type="match status" value="1"/>
</dbReference>
<dbReference type="CDD" id="cd13364">
    <property type="entry name" value="PH_PLC_eta"/>
    <property type="match status" value="1"/>
</dbReference>
<dbReference type="PANTHER" id="PTHR10336">
    <property type="entry name" value="PHOSPHOINOSITIDE-SPECIFIC PHOSPHOLIPASE C FAMILY PROTEIN"/>
    <property type="match status" value="1"/>
</dbReference>
<dbReference type="SMART" id="SM00148">
    <property type="entry name" value="PLCXc"/>
    <property type="match status" value="1"/>
</dbReference>
<dbReference type="InterPro" id="IPR001711">
    <property type="entry name" value="PLipase_C_Pinositol-sp_Y"/>
</dbReference>
<keyword evidence="4" id="KW-0442">Lipid degradation</keyword>
<evidence type="ECO:0000259" key="6">
    <source>
        <dbReference type="PROSITE" id="PS50004"/>
    </source>
</evidence>
<dbReference type="SMART" id="SM00149">
    <property type="entry name" value="PLCYc"/>
    <property type="match status" value="1"/>
</dbReference>
<keyword evidence="3" id="KW-0807">Transducer</keyword>
<dbReference type="Pfam" id="PF00168">
    <property type="entry name" value="C2"/>
    <property type="match status" value="1"/>
</dbReference>
<dbReference type="Pfam" id="PF09279">
    <property type="entry name" value="EF-hand_like"/>
    <property type="match status" value="1"/>
</dbReference>
<dbReference type="InterPro" id="IPR015359">
    <property type="entry name" value="PLC_EF-hand-like"/>
</dbReference>
<dbReference type="GO" id="GO:0016042">
    <property type="term" value="P:lipid catabolic process"/>
    <property type="evidence" value="ECO:0007669"/>
    <property type="project" value="UniProtKB-KW"/>
</dbReference>
<evidence type="ECO:0000313" key="8">
    <source>
        <dbReference type="Ensembl" id="ENSMAMP00000016710.2"/>
    </source>
</evidence>
<dbReference type="SUPFAM" id="SSF50729">
    <property type="entry name" value="PH domain-like"/>
    <property type="match status" value="1"/>
</dbReference>
<comment type="catalytic activity">
    <reaction evidence="4">
        <text>a 1,2-diacyl-sn-glycero-3-phospho-(1D-myo-inositol-4,5-bisphosphate) + H2O = 1D-myo-inositol 1,4,5-trisphosphate + a 1,2-diacyl-sn-glycerol + H(+)</text>
        <dbReference type="Rhea" id="RHEA:33179"/>
        <dbReference type="ChEBI" id="CHEBI:15377"/>
        <dbReference type="ChEBI" id="CHEBI:15378"/>
        <dbReference type="ChEBI" id="CHEBI:17815"/>
        <dbReference type="ChEBI" id="CHEBI:58456"/>
        <dbReference type="ChEBI" id="CHEBI:203600"/>
        <dbReference type="EC" id="3.1.4.11"/>
    </reaction>
</comment>
<dbReference type="EC" id="3.1.4.11" evidence="4"/>
<keyword evidence="4" id="KW-0378">Hydrolase</keyword>
<dbReference type="STRING" id="205130.ENSMAMP00000016710"/>
<dbReference type="CDD" id="cd00275">
    <property type="entry name" value="C2_PLC_like"/>
    <property type="match status" value="1"/>
</dbReference>
<evidence type="ECO:0000256" key="1">
    <source>
        <dbReference type="ARBA" id="ARBA00004496"/>
    </source>
</evidence>
<dbReference type="InterPro" id="IPR017946">
    <property type="entry name" value="PLC-like_Pdiesterase_TIM-brl"/>
</dbReference>
<sequence>PKNFQIQGRKKTVSFSSMPSEKKVSSAADCLAFMQGGCELKKIRPNSRVYCRFYTLDPDLSCLRWEPSKKDGDRARLDVSSIREVRTGKSTETFLHNGPLSEQLAEEAAFSIIHGDDYQSLDLVALSADVANIWVTGLRYLLGTLGSKMRSEWLTAEFAQVDEDGYGIVSEDVAVATICKLCPGIKEAKVRLRFMEIQRSKEKLTSHVTREEFQEAYCELCTRPDVYFLLVQLSKDRECLDPQDLRLFLETEQGLSLATTEGCWELLQRYEPSAQGRERGLLSLDGFARYLQSSECQLLDPEHLGVCQDMNMPLSHYYISTSYRSYLLDDQVHGRADLGGLIKALQAGCRCLELGVTDGPEGEPLLGVDYGKYAFLTSQYPLLLYLCQRCSPAQQRTLAQHLKMVFGSCLYTPEALPVSLGGRATTLPSPEQLKGRILIVGKKLPPEQEGSDGEVSEEDEEIGGGGPLEELGVVLVVPPPSQPRNTPMPHEPPYWTLCSLGEGEAGRLTSESPEDLVMFTKRTLTRVRPSSVRLDSSNPNPQGYWKGGVQLVALNQQTPGAMLDLHRGRFSQNGGCGYVLRPAVMRDEVSYFSAHTQGCVPGVPPQTLRIKVISAHNLPKPQGSGAKGEVIDPYVVLELHGVPADCAEQRTRTAAQNQDDPLFDETFEFQVNMPELALLRFVVLDDDYIGDDFIGQYSVAFECLQPGYRNVPLLGLAGDPLPHTSLFVHVAVTNRRGGGKAQRRGLSVRRVGRRGREYVTLRHTGIKVVDEAFKLAGAPLKEAADLREDAQSTTSSFKEQCGLPTVAKLKQCIQSLATRLQSPEGTMGATMVLKDGYPCLEPLVNLSEMTRKLLSAYDTMIGAQKQLIENADAVQERIAQVQREGMDFHEDLSRLGEKEGLKGRKQCKAVESFTWNITVLKVLERKLY</sequence>
<accession>A0A3Q3S3Q9</accession>
<organism evidence="8 9">
    <name type="scientific">Mastacembelus armatus</name>
    <name type="common">zig-zag eel</name>
    <dbReference type="NCBI Taxonomy" id="205130"/>
    <lineage>
        <taxon>Eukaryota</taxon>
        <taxon>Metazoa</taxon>
        <taxon>Chordata</taxon>
        <taxon>Craniata</taxon>
        <taxon>Vertebrata</taxon>
        <taxon>Euteleostomi</taxon>
        <taxon>Actinopterygii</taxon>
        <taxon>Neopterygii</taxon>
        <taxon>Teleostei</taxon>
        <taxon>Neoteleostei</taxon>
        <taxon>Acanthomorphata</taxon>
        <taxon>Anabantaria</taxon>
        <taxon>Synbranchiformes</taxon>
        <taxon>Mastacembelidae</taxon>
        <taxon>Mastacembelus</taxon>
    </lineage>
</organism>
<dbReference type="Proteomes" id="UP000261640">
    <property type="component" value="Unplaced"/>
</dbReference>
<reference evidence="8" key="1">
    <citation type="submission" date="2025-08" db="UniProtKB">
        <authorList>
            <consortium name="Ensembl"/>
        </authorList>
    </citation>
    <scope>IDENTIFICATION</scope>
</reference>
<dbReference type="GO" id="GO:0051209">
    <property type="term" value="P:release of sequestered calcium ion into cytosol"/>
    <property type="evidence" value="ECO:0007669"/>
    <property type="project" value="TreeGrafter"/>
</dbReference>
<keyword evidence="2" id="KW-0963">Cytoplasm</keyword>
<dbReference type="GO" id="GO:0005737">
    <property type="term" value="C:cytoplasm"/>
    <property type="evidence" value="ECO:0007669"/>
    <property type="project" value="UniProtKB-SubCell"/>
</dbReference>
<dbReference type="PROSITE" id="PS50004">
    <property type="entry name" value="C2"/>
    <property type="match status" value="1"/>
</dbReference>
<feature type="domain" description="C2" evidence="6">
    <location>
        <begin position="586"/>
        <end position="715"/>
    </location>
</feature>